<keyword evidence="5 9" id="KW-0010">Activator</keyword>
<evidence type="ECO:0000256" key="1">
    <source>
        <dbReference type="ARBA" id="ARBA00004123"/>
    </source>
</evidence>
<keyword evidence="7 9" id="KW-0539">Nucleus</keyword>
<dbReference type="Pfam" id="PF20719">
    <property type="entry name" value="Med16_C"/>
    <property type="match status" value="1"/>
</dbReference>
<keyword evidence="4 9" id="KW-0805">Transcription regulation</keyword>
<keyword evidence="13" id="KW-1185">Reference proteome</keyword>
<evidence type="ECO:0000256" key="9">
    <source>
        <dbReference type="RuleBase" id="RU364149"/>
    </source>
</evidence>
<evidence type="ECO:0000256" key="6">
    <source>
        <dbReference type="ARBA" id="ARBA00023163"/>
    </source>
</evidence>
<comment type="similarity">
    <text evidence="2 9">Belongs to the Mediator complex subunit 16 family.</text>
</comment>
<evidence type="ECO:0000259" key="11">
    <source>
        <dbReference type="Pfam" id="PF20719"/>
    </source>
</evidence>
<keyword evidence="6 9" id="KW-0804">Transcription</keyword>
<proteinExistence type="inferred from homology"/>
<feature type="domain" description="Mediator complex subunit Med16 N-terminal" evidence="10">
    <location>
        <begin position="184"/>
        <end position="471"/>
    </location>
</feature>
<evidence type="ECO:0000256" key="5">
    <source>
        <dbReference type="ARBA" id="ARBA00023159"/>
    </source>
</evidence>
<dbReference type="AlphaFoldDB" id="A0A9P7MB72"/>
<evidence type="ECO:0000256" key="8">
    <source>
        <dbReference type="ARBA" id="ARBA00032015"/>
    </source>
</evidence>
<evidence type="ECO:0000313" key="12">
    <source>
        <dbReference type="EMBL" id="KAG5936389.1"/>
    </source>
</evidence>
<evidence type="ECO:0000256" key="3">
    <source>
        <dbReference type="ARBA" id="ARBA00019614"/>
    </source>
</evidence>
<dbReference type="Proteomes" id="UP000706124">
    <property type="component" value="Unassembled WGS sequence"/>
</dbReference>
<comment type="function">
    <text evidence="9">Component of the Mediator complex, a coactivator involved in the regulated transcription of nearly all RNA polymerase II-dependent genes. Mediator functions as a bridge to convey information from gene-specific regulatory proteins to the basal RNA polymerase II transcription machinery. Mediator is recruited to promoters by direct interactions with regulatory proteins and serves as a scaffold for the assembly of a functional preinitiation complex with RNA polymerase II and the general transcription factors.</text>
</comment>
<dbReference type="Pfam" id="PF11635">
    <property type="entry name" value="Med16_N"/>
    <property type="match status" value="1"/>
</dbReference>
<dbReference type="InterPro" id="IPR048338">
    <property type="entry name" value="Mediator_Med16"/>
</dbReference>
<sequence length="976" mass="109023">MTSDKMPLMLDHSMSMDLNNVDDLFGDGVSLQLSMRSQGKQLQQRLDELRNRGCCQAVTWSKLGTIASLTPDGQNIELRFPRCHPEDGTWDLSEATICDLVKGSPAIPLVHLEWSPTHIQELAAIDAVGRVTIVPFGTSLNHLFSPRKWEADTVDHIHGISGCYWLPVPPPSQQKSLNVMYGPANKQGNGYQYESSFYHALGPCHPNPSKSAFFCICMNGTLKMYWAQNNGRIEETTMELESVSATDELVTHASFSSDSKCLLAALVTSSNQLKLLKIEIQWAGPGSSSEKNSMPQNARLNPALVETHLASVNSLCAGRHEAMQDASDVEVSFVQVLPAVMDNMGSRAATPLVLTVRSRASSDSGFQLAQSILDRWEVVETRHSLDPAFEEMGRSNSVPSEPPSSIRLRRLDPIFIHKVVIGVQVIYFGKTLLLTMSDGSMEYRDRFTFEEAYANQDLTDIMSLRQAGWSFSDTGLCLHAAVSPTCCSMAQIGEDGKVRWNKLQYALEDIGNSIQDPHYLATIASISIATASAMCHQSSYDDLLAVLHPITSKKKFVPDWVGEIIRVLKIPVDYSDETHHDALMRNQPLQFCLGIMNSLGFKGESKKRSFQSKFSMINLNMRNVVLLITLSSNSHPSIRDKSNPLDDHGKTCSWIMLMQAKFKRLISHTDVVDALAGCAQWTVDLLSWIVDSLLELQNDVEFRQRCCQQRFGEMNMFLHSRNDVSLHLLLSSSSRSFLSAICRRVELLHVMSNDAMAFYKTHASGNVPSSDKPLNPQLQRAYYKIQKITSTSIIKVAEFEKLLNVLSQDIKQAYALYLPLLVKKQPSMSGAPAKQLDLAVKNTRSQYEMSMLLSGPPPPVFLPVIKKFFGQDLPAFRSKHLDPARLFFADFDLLAVQDDPVSLAARVSKPVYVDTFKKVTLRRSRRGIRWRRCVRCTSVMEDVTGSRPGYTYILAQQRKCSCGGHWGILPRGKLIL</sequence>
<dbReference type="PANTHER" id="PTHR13224">
    <property type="entry name" value="THYROID HORMONE RECEPTOR-ASSOCIATED PROTEIN-RELATED"/>
    <property type="match status" value="1"/>
</dbReference>
<evidence type="ECO:0000313" key="13">
    <source>
        <dbReference type="Proteomes" id="UP000706124"/>
    </source>
</evidence>
<dbReference type="GO" id="GO:0045893">
    <property type="term" value="P:positive regulation of DNA-templated transcription"/>
    <property type="evidence" value="ECO:0007669"/>
    <property type="project" value="TreeGrafter"/>
</dbReference>
<protein>
    <recommendedName>
        <fullName evidence="3 9">Mediator of RNA polymerase II transcription subunit 16</fullName>
    </recommendedName>
    <alternativeName>
        <fullName evidence="8 9">Mediator complex subunit 16</fullName>
    </alternativeName>
</protein>
<comment type="caution">
    <text evidence="12">The sequence shown here is derived from an EMBL/GenBank/DDBJ whole genome shotgun (WGS) entry which is preliminary data.</text>
</comment>
<dbReference type="PANTHER" id="PTHR13224:SF6">
    <property type="entry name" value="MEDIATOR OF RNA POLYMERASE II TRANSCRIPTION SUBUNIT 16"/>
    <property type="match status" value="1"/>
</dbReference>
<evidence type="ECO:0000256" key="7">
    <source>
        <dbReference type="ARBA" id="ARBA00023242"/>
    </source>
</evidence>
<evidence type="ECO:0000256" key="4">
    <source>
        <dbReference type="ARBA" id="ARBA00023015"/>
    </source>
</evidence>
<dbReference type="InterPro" id="IPR048339">
    <property type="entry name" value="Mediator_Med16_C"/>
</dbReference>
<gene>
    <name evidence="9" type="primary">MED16</name>
    <name evidence="12" type="ORF">E4U60_002578</name>
</gene>
<dbReference type="EMBL" id="SRPO01000218">
    <property type="protein sequence ID" value="KAG5936389.1"/>
    <property type="molecule type" value="Genomic_DNA"/>
</dbReference>
<name>A0A9P7MB72_9HYPO</name>
<comment type="subcellular location">
    <subcellularLocation>
        <location evidence="1 9">Nucleus</location>
    </subcellularLocation>
</comment>
<feature type="domain" description="Mediator complex subunit 16 C-terminal" evidence="11">
    <location>
        <begin position="877"/>
        <end position="966"/>
    </location>
</feature>
<evidence type="ECO:0000256" key="2">
    <source>
        <dbReference type="ARBA" id="ARBA00006543"/>
    </source>
</evidence>
<dbReference type="InterPro" id="IPR021665">
    <property type="entry name" value="Mediator_Med16_N"/>
</dbReference>
<accession>A0A9P7MB72</accession>
<dbReference type="OrthoDB" id="4139168at2759"/>
<comment type="subunit">
    <text evidence="9">Component of the Mediator complex.</text>
</comment>
<dbReference type="GO" id="GO:0016592">
    <property type="term" value="C:mediator complex"/>
    <property type="evidence" value="ECO:0007669"/>
    <property type="project" value="InterPro"/>
</dbReference>
<reference evidence="12 13" key="1">
    <citation type="journal article" date="2020" name="bioRxiv">
        <title>Whole genome comparisons of ergot fungi reveals the divergence and evolution of species within the genus Claviceps are the result of varying mechanisms driving genome evolution and host range expansion.</title>
        <authorList>
            <person name="Wyka S.A."/>
            <person name="Mondo S.J."/>
            <person name="Liu M."/>
            <person name="Dettman J."/>
            <person name="Nalam V."/>
            <person name="Broders K.D."/>
        </authorList>
    </citation>
    <scope>NUCLEOTIDE SEQUENCE [LARGE SCALE GENOMIC DNA]</scope>
    <source>
        <strain evidence="12 13">CCC 1485</strain>
    </source>
</reference>
<organism evidence="12 13">
    <name type="scientific">Claviceps pazoutovae</name>
    <dbReference type="NCBI Taxonomy" id="1649127"/>
    <lineage>
        <taxon>Eukaryota</taxon>
        <taxon>Fungi</taxon>
        <taxon>Dikarya</taxon>
        <taxon>Ascomycota</taxon>
        <taxon>Pezizomycotina</taxon>
        <taxon>Sordariomycetes</taxon>
        <taxon>Hypocreomycetidae</taxon>
        <taxon>Hypocreales</taxon>
        <taxon>Clavicipitaceae</taxon>
        <taxon>Claviceps</taxon>
    </lineage>
</organism>
<evidence type="ECO:0000259" key="10">
    <source>
        <dbReference type="Pfam" id="PF11635"/>
    </source>
</evidence>